<dbReference type="PANTHER" id="PTHR47345">
    <property type="entry name" value="CUT9-INTERACTING PROTEIN SCN1"/>
    <property type="match status" value="1"/>
</dbReference>
<name>A0A507FIJ0_9FUNG</name>
<proteinExistence type="predicted"/>
<feature type="compositionally biased region" description="Basic and acidic residues" evidence="2">
    <location>
        <begin position="162"/>
        <end position="176"/>
    </location>
</feature>
<dbReference type="SUPFAM" id="SSF51556">
    <property type="entry name" value="Metallo-dependent hydrolases"/>
    <property type="match status" value="1"/>
</dbReference>
<feature type="binding site" evidence="1">
    <location>
        <position position="13"/>
    </location>
    <ligand>
        <name>a divalent metal cation</name>
        <dbReference type="ChEBI" id="CHEBI:60240"/>
        <label>1</label>
    </ligand>
</feature>
<keyword evidence="4" id="KW-1185">Reference proteome</keyword>
<dbReference type="EMBL" id="QEAP01000091">
    <property type="protein sequence ID" value="TPX75198.1"/>
    <property type="molecule type" value="Genomic_DNA"/>
</dbReference>
<reference evidence="3 4" key="1">
    <citation type="journal article" date="2019" name="Sci. Rep.">
        <title>Comparative genomics of chytrid fungi reveal insights into the obligate biotrophic and pathogenic lifestyle of Synchytrium endobioticum.</title>
        <authorList>
            <person name="van de Vossenberg B.T.L.H."/>
            <person name="Warris S."/>
            <person name="Nguyen H.D.T."/>
            <person name="van Gent-Pelzer M.P.E."/>
            <person name="Joly D.L."/>
            <person name="van de Geest H.C."/>
            <person name="Bonants P.J.M."/>
            <person name="Smith D.S."/>
            <person name="Levesque C.A."/>
            <person name="van der Lee T.A.J."/>
        </authorList>
    </citation>
    <scope>NUCLEOTIDE SEQUENCE [LARGE SCALE GENOMIC DNA]</scope>
    <source>
        <strain evidence="3 4">CBS 675.73</strain>
    </source>
</reference>
<evidence type="ECO:0000313" key="4">
    <source>
        <dbReference type="Proteomes" id="UP000320333"/>
    </source>
</evidence>
<dbReference type="PANTHER" id="PTHR47345:SF1">
    <property type="entry name" value="CUT9-INTERACTING PROTEIN SCN1"/>
    <property type="match status" value="1"/>
</dbReference>
<dbReference type="GO" id="GO:0046872">
    <property type="term" value="F:metal ion binding"/>
    <property type="evidence" value="ECO:0007669"/>
    <property type="project" value="UniProtKB-KW"/>
</dbReference>
<dbReference type="Gene3D" id="3.20.20.140">
    <property type="entry name" value="Metal-dependent hydrolases"/>
    <property type="match status" value="1"/>
</dbReference>
<dbReference type="InterPro" id="IPR001130">
    <property type="entry name" value="TatD-like"/>
</dbReference>
<comment type="caution">
    <text evidence="3">The sequence shown here is derived from an EMBL/GenBank/DDBJ whole genome shotgun (WGS) entry which is preliminary data.</text>
</comment>
<dbReference type="InterPro" id="IPR032466">
    <property type="entry name" value="Metal_Hydrolase"/>
</dbReference>
<gene>
    <name evidence="3" type="ORF">CcCBS67573_g03540</name>
</gene>
<keyword evidence="1" id="KW-0479">Metal-binding</keyword>
<evidence type="ECO:0000256" key="1">
    <source>
        <dbReference type="PIRSR" id="PIRSR005902-1"/>
    </source>
</evidence>
<dbReference type="InterPro" id="IPR053044">
    <property type="entry name" value="Metallo-hydrolase/TatD-type"/>
</dbReference>
<dbReference type="Proteomes" id="UP000320333">
    <property type="component" value="Unassembled WGS sequence"/>
</dbReference>
<evidence type="ECO:0000256" key="2">
    <source>
        <dbReference type="SAM" id="MobiDB-lite"/>
    </source>
</evidence>
<dbReference type="PIRSF" id="PIRSF005902">
    <property type="entry name" value="DNase_TatD"/>
    <property type="match status" value="1"/>
</dbReference>
<dbReference type="GO" id="GO:0016788">
    <property type="term" value="F:hydrolase activity, acting on ester bonds"/>
    <property type="evidence" value="ECO:0007669"/>
    <property type="project" value="InterPro"/>
</dbReference>
<feature type="binding site" evidence="1">
    <location>
        <position position="96"/>
    </location>
    <ligand>
        <name>a divalent metal cation</name>
        <dbReference type="ChEBI" id="CHEBI:60240"/>
        <label>1</label>
    </ligand>
</feature>
<sequence length="328" mass="37062">MEAVDWSQIHDVHCHLVEREESLPLIETLKCNRVWLMGTRPSEWPLVEQSGIKFPRKVAMAFGIHPWFAHEFQDTDDAIAQLRKYLVNQPTSFVGEIGLDGIATHADTKVKYDMDHQLRMFTAQMKLAAELQRPVSVHAVGCFGKLESYFMELCKDVPKDLSRKEKERIRRSKLEADPATTATSKTTTTTTASTTAANMESQVSAQSNNNAMHPSLNAWPPAIMLHSYSGSPETIRNIMRYPSLVSSRFYFSFSHFVNGRMAFEKLQQRIAQVPDDRILIESDLNDPKLVDEACFKALEMVANAKGWSLDEATKRVGANAARFLGRLL</sequence>
<evidence type="ECO:0000313" key="3">
    <source>
        <dbReference type="EMBL" id="TPX75198.1"/>
    </source>
</evidence>
<evidence type="ECO:0008006" key="5">
    <source>
        <dbReference type="Google" id="ProtNLM"/>
    </source>
</evidence>
<dbReference type="AlphaFoldDB" id="A0A507FIJ0"/>
<dbReference type="OrthoDB" id="413993at2759"/>
<protein>
    <recommendedName>
        <fullName evidence="5">TatD DNase family protein</fullName>
    </recommendedName>
</protein>
<feature type="region of interest" description="Disordered" evidence="2">
    <location>
        <begin position="162"/>
        <end position="193"/>
    </location>
</feature>
<organism evidence="3 4">
    <name type="scientific">Chytriomyces confervae</name>
    <dbReference type="NCBI Taxonomy" id="246404"/>
    <lineage>
        <taxon>Eukaryota</taxon>
        <taxon>Fungi</taxon>
        <taxon>Fungi incertae sedis</taxon>
        <taxon>Chytridiomycota</taxon>
        <taxon>Chytridiomycota incertae sedis</taxon>
        <taxon>Chytridiomycetes</taxon>
        <taxon>Chytridiales</taxon>
        <taxon>Chytriomycetaceae</taxon>
        <taxon>Chytriomyces</taxon>
    </lineage>
</organism>
<accession>A0A507FIJ0</accession>
<feature type="binding site" evidence="1">
    <location>
        <position position="138"/>
    </location>
    <ligand>
        <name>a divalent metal cation</name>
        <dbReference type="ChEBI" id="CHEBI:60240"/>
        <label>2</label>
    </ligand>
</feature>
<feature type="compositionally biased region" description="Low complexity" evidence="2">
    <location>
        <begin position="179"/>
        <end position="193"/>
    </location>
</feature>
<dbReference type="STRING" id="246404.A0A507FIJ0"/>
<dbReference type="Pfam" id="PF01026">
    <property type="entry name" value="TatD_DNase"/>
    <property type="match status" value="1"/>
</dbReference>
<feature type="binding site" evidence="1">
    <location>
        <position position="15"/>
    </location>
    <ligand>
        <name>a divalent metal cation</name>
        <dbReference type="ChEBI" id="CHEBI:60240"/>
        <label>1</label>
    </ligand>
</feature>